<accession>A0A5J5BTP9</accession>
<dbReference type="EMBL" id="CM018032">
    <property type="protein sequence ID" value="KAA8546375.1"/>
    <property type="molecule type" value="Genomic_DNA"/>
</dbReference>
<protein>
    <submittedName>
        <fullName evidence="1">Uncharacterized protein</fullName>
    </submittedName>
</protein>
<organism evidence="1 2">
    <name type="scientific">Nyssa sinensis</name>
    <dbReference type="NCBI Taxonomy" id="561372"/>
    <lineage>
        <taxon>Eukaryota</taxon>
        <taxon>Viridiplantae</taxon>
        <taxon>Streptophyta</taxon>
        <taxon>Embryophyta</taxon>
        <taxon>Tracheophyta</taxon>
        <taxon>Spermatophyta</taxon>
        <taxon>Magnoliopsida</taxon>
        <taxon>eudicotyledons</taxon>
        <taxon>Gunneridae</taxon>
        <taxon>Pentapetalae</taxon>
        <taxon>asterids</taxon>
        <taxon>Cornales</taxon>
        <taxon>Nyssaceae</taxon>
        <taxon>Nyssa</taxon>
    </lineage>
</organism>
<dbReference type="AlphaFoldDB" id="A0A5J5BTP9"/>
<evidence type="ECO:0000313" key="2">
    <source>
        <dbReference type="Proteomes" id="UP000325577"/>
    </source>
</evidence>
<proteinExistence type="predicted"/>
<dbReference type="OrthoDB" id="1829886at2759"/>
<keyword evidence="2" id="KW-1185">Reference proteome</keyword>
<sequence>MGSRTTLGRQRKDTTNCALFVNASQRHSVSTFNTVFKPEQHVPSGLVLLLSVEMKERQSTKSRIKLEQSTKVDFSAMNLKESQYSNVVV</sequence>
<name>A0A5J5BTP9_9ASTE</name>
<reference evidence="1 2" key="1">
    <citation type="submission" date="2019-09" db="EMBL/GenBank/DDBJ databases">
        <title>A chromosome-level genome assembly of the Chinese tupelo Nyssa sinensis.</title>
        <authorList>
            <person name="Yang X."/>
            <person name="Kang M."/>
            <person name="Yang Y."/>
            <person name="Xiong H."/>
            <person name="Wang M."/>
            <person name="Zhang Z."/>
            <person name="Wang Z."/>
            <person name="Wu H."/>
            <person name="Ma T."/>
            <person name="Liu J."/>
            <person name="Xi Z."/>
        </authorList>
    </citation>
    <scope>NUCLEOTIDE SEQUENCE [LARGE SCALE GENOMIC DNA]</scope>
    <source>
        <strain evidence="1">J267</strain>
        <tissue evidence="1">Leaf</tissue>
    </source>
</reference>
<dbReference type="Proteomes" id="UP000325577">
    <property type="component" value="Linkage Group LG1"/>
</dbReference>
<gene>
    <name evidence="1" type="ORF">F0562_002886</name>
</gene>
<evidence type="ECO:0000313" key="1">
    <source>
        <dbReference type="EMBL" id="KAA8546375.1"/>
    </source>
</evidence>